<name>A0ACC0PQD5_RHOML</name>
<organism evidence="1 2">
    <name type="scientific">Rhododendron molle</name>
    <name type="common">Chinese azalea</name>
    <name type="synonym">Azalea mollis</name>
    <dbReference type="NCBI Taxonomy" id="49168"/>
    <lineage>
        <taxon>Eukaryota</taxon>
        <taxon>Viridiplantae</taxon>
        <taxon>Streptophyta</taxon>
        <taxon>Embryophyta</taxon>
        <taxon>Tracheophyta</taxon>
        <taxon>Spermatophyta</taxon>
        <taxon>Magnoliopsida</taxon>
        <taxon>eudicotyledons</taxon>
        <taxon>Gunneridae</taxon>
        <taxon>Pentapetalae</taxon>
        <taxon>asterids</taxon>
        <taxon>Ericales</taxon>
        <taxon>Ericaceae</taxon>
        <taxon>Ericoideae</taxon>
        <taxon>Rhodoreae</taxon>
        <taxon>Rhododendron</taxon>
    </lineage>
</organism>
<gene>
    <name evidence="1" type="ORF">RHMOL_Rhmol02G0080000</name>
</gene>
<dbReference type="Proteomes" id="UP001062846">
    <property type="component" value="Chromosome 2"/>
</dbReference>
<sequence>MAYGNASPELSCIHYSVDRKGNEDEIKKQLFFLLGLKSWAVTASIQGSTSIAAQERNFQQQSCRCCISACLLGAIEKGVRGISIFF</sequence>
<dbReference type="EMBL" id="CM046389">
    <property type="protein sequence ID" value="KAI8566922.1"/>
    <property type="molecule type" value="Genomic_DNA"/>
</dbReference>
<comment type="caution">
    <text evidence="1">The sequence shown here is derived from an EMBL/GenBank/DDBJ whole genome shotgun (WGS) entry which is preliminary data.</text>
</comment>
<proteinExistence type="predicted"/>
<accession>A0ACC0PQD5</accession>
<reference evidence="1" key="1">
    <citation type="submission" date="2022-02" db="EMBL/GenBank/DDBJ databases">
        <title>Plant Genome Project.</title>
        <authorList>
            <person name="Zhang R.-G."/>
        </authorList>
    </citation>
    <scope>NUCLEOTIDE SEQUENCE</scope>
    <source>
        <strain evidence="1">AT1</strain>
    </source>
</reference>
<evidence type="ECO:0000313" key="2">
    <source>
        <dbReference type="Proteomes" id="UP001062846"/>
    </source>
</evidence>
<keyword evidence="2" id="KW-1185">Reference proteome</keyword>
<evidence type="ECO:0000313" key="1">
    <source>
        <dbReference type="EMBL" id="KAI8566922.1"/>
    </source>
</evidence>
<protein>
    <submittedName>
        <fullName evidence="1">Uncharacterized protein</fullName>
    </submittedName>
</protein>